<accession>A0ACB9LQP8</accession>
<protein>
    <submittedName>
        <fullName evidence="1">Uncharacterized protein</fullName>
    </submittedName>
</protein>
<comment type="caution">
    <text evidence="1">The sequence shown here is derived from an EMBL/GenBank/DDBJ whole genome shotgun (WGS) entry which is preliminary data.</text>
</comment>
<name>A0ACB9LQP8_BAUVA</name>
<evidence type="ECO:0000313" key="1">
    <source>
        <dbReference type="EMBL" id="KAI4313514.1"/>
    </source>
</evidence>
<sequence>MIPNMASYSSTVGVLCRDGNWKEAEILLGLMTNSGFRKQKLWPRNFTSAGSTISKLSSAALLIVADMQGKY</sequence>
<dbReference type="Proteomes" id="UP000828941">
    <property type="component" value="Chromosome 11"/>
</dbReference>
<keyword evidence="2" id="KW-1185">Reference proteome</keyword>
<organism evidence="1 2">
    <name type="scientific">Bauhinia variegata</name>
    <name type="common">Purple orchid tree</name>
    <name type="synonym">Phanera variegata</name>
    <dbReference type="NCBI Taxonomy" id="167791"/>
    <lineage>
        <taxon>Eukaryota</taxon>
        <taxon>Viridiplantae</taxon>
        <taxon>Streptophyta</taxon>
        <taxon>Embryophyta</taxon>
        <taxon>Tracheophyta</taxon>
        <taxon>Spermatophyta</taxon>
        <taxon>Magnoliopsida</taxon>
        <taxon>eudicotyledons</taxon>
        <taxon>Gunneridae</taxon>
        <taxon>Pentapetalae</taxon>
        <taxon>rosids</taxon>
        <taxon>fabids</taxon>
        <taxon>Fabales</taxon>
        <taxon>Fabaceae</taxon>
        <taxon>Cercidoideae</taxon>
        <taxon>Cercideae</taxon>
        <taxon>Bauhiniinae</taxon>
        <taxon>Bauhinia</taxon>
    </lineage>
</organism>
<evidence type="ECO:0000313" key="2">
    <source>
        <dbReference type="Proteomes" id="UP000828941"/>
    </source>
</evidence>
<proteinExistence type="predicted"/>
<dbReference type="EMBL" id="CM039436">
    <property type="protein sequence ID" value="KAI4313514.1"/>
    <property type="molecule type" value="Genomic_DNA"/>
</dbReference>
<reference evidence="1 2" key="1">
    <citation type="journal article" date="2022" name="DNA Res.">
        <title>Chromosomal-level genome assembly of the orchid tree Bauhinia variegata (Leguminosae; Cercidoideae) supports the allotetraploid origin hypothesis of Bauhinia.</title>
        <authorList>
            <person name="Zhong Y."/>
            <person name="Chen Y."/>
            <person name="Zheng D."/>
            <person name="Pang J."/>
            <person name="Liu Y."/>
            <person name="Luo S."/>
            <person name="Meng S."/>
            <person name="Qian L."/>
            <person name="Wei D."/>
            <person name="Dai S."/>
            <person name="Zhou R."/>
        </authorList>
    </citation>
    <scope>NUCLEOTIDE SEQUENCE [LARGE SCALE GENOMIC DNA]</scope>
    <source>
        <strain evidence="1">BV-YZ2020</strain>
    </source>
</reference>
<gene>
    <name evidence="1" type="ORF">L6164_026488</name>
</gene>